<reference evidence="3 4" key="1">
    <citation type="submission" date="2020-03" db="EMBL/GenBank/DDBJ databases">
        <title>Roseomonas selenitidurans sp. nov. isolated from urban soil.</title>
        <authorList>
            <person name="Liu H."/>
        </authorList>
    </citation>
    <scope>NUCLEOTIDE SEQUENCE [LARGE SCALE GENOMIC DNA]</scope>
    <source>
        <strain evidence="3 4">BU-1</strain>
    </source>
</reference>
<dbReference type="InterPro" id="IPR011008">
    <property type="entry name" value="Dimeric_a/b-barrel"/>
</dbReference>
<dbReference type="Proteomes" id="UP000787635">
    <property type="component" value="Unassembled WGS sequence"/>
</dbReference>
<dbReference type="RefSeq" id="WP_168034607.1">
    <property type="nucleotide sequence ID" value="NZ_JAAVNE010000057.1"/>
</dbReference>
<evidence type="ECO:0000313" key="3">
    <source>
        <dbReference type="EMBL" id="NKC33891.1"/>
    </source>
</evidence>
<keyword evidence="4" id="KW-1185">Reference proteome</keyword>
<dbReference type="SUPFAM" id="SSF54909">
    <property type="entry name" value="Dimeric alpha+beta barrel"/>
    <property type="match status" value="1"/>
</dbReference>
<gene>
    <name evidence="3" type="ORF">HEQ75_23740</name>
</gene>
<dbReference type="PANTHER" id="PTHR21017">
    <property type="entry name" value="NIPSNAP-RELATED"/>
    <property type="match status" value="1"/>
</dbReference>
<evidence type="ECO:0000259" key="2">
    <source>
        <dbReference type="Pfam" id="PF07978"/>
    </source>
</evidence>
<comment type="caution">
    <text evidence="3">The sequence shown here is derived from an EMBL/GenBank/DDBJ whole genome shotgun (WGS) entry which is preliminary data.</text>
</comment>
<accession>A0ABX1EAN8</accession>
<dbReference type="InterPro" id="IPR051557">
    <property type="entry name" value="NipSnap_domain"/>
</dbReference>
<name>A0ABX1EAN8_9PROT</name>
<sequence length="207" mass="23326">MLHEYRTYTIHPAQLGAYVRLANQKAIPIRGDDYGRLLGFWVSEAGTLCQVHHIWEYASLDARQAERARMWTNDRWREEFIAFAWPTMQVQEVRFMTARATLVAPAGPQALYEARVYQTVVGRFVEAALAVQKRPLSPGATRVGCWTCESPQPNQVVEIVAYADANLRFVADESQASEQASWWDAQEADLLGASATIMRPIAVSPLK</sequence>
<protein>
    <submittedName>
        <fullName evidence="3">NIPSNAP family protein</fullName>
    </submittedName>
</protein>
<organism evidence="3 4">
    <name type="scientific">Falsiroseomonas selenitidurans</name>
    <dbReference type="NCBI Taxonomy" id="2716335"/>
    <lineage>
        <taxon>Bacteria</taxon>
        <taxon>Pseudomonadati</taxon>
        <taxon>Pseudomonadota</taxon>
        <taxon>Alphaproteobacteria</taxon>
        <taxon>Acetobacterales</taxon>
        <taxon>Roseomonadaceae</taxon>
        <taxon>Falsiroseomonas</taxon>
    </lineage>
</organism>
<dbReference type="Gene3D" id="3.30.70.100">
    <property type="match status" value="2"/>
</dbReference>
<feature type="domain" description="NIPSNAP" evidence="2">
    <location>
        <begin position="4"/>
        <end position="98"/>
    </location>
</feature>
<dbReference type="Pfam" id="PF07978">
    <property type="entry name" value="NIPSNAP"/>
    <property type="match status" value="1"/>
</dbReference>
<evidence type="ECO:0000313" key="4">
    <source>
        <dbReference type="Proteomes" id="UP000787635"/>
    </source>
</evidence>
<dbReference type="PANTHER" id="PTHR21017:SF17">
    <property type="entry name" value="PROTEIN NIPSNAP"/>
    <property type="match status" value="1"/>
</dbReference>
<comment type="similarity">
    <text evidence="1">Belongs to the NipSnap family.</text>
</comment>
<dbReference type="EMBL" id="JAAVNE010000057">
    <property type="protein sequence ID" value="NKC33891.1"/>
    <property type="molecule type" value="Genomic_DNA"/>
</dbReference>
<evidence type="ECO:0000256" key="1">
    <source>
        <dbReference type="ARBA" id="ARBA00005291"/>
    </source>
</evidence>
<dbReference type="InterPro" id="IPR012577">
    <property type="entry name" value="NIPSNAP"/>
</dbReference>
<proteinExistence type="inferred from homology"/>